<dbReference type="Proteomes" id="UP001221757">
    <property type="component" value="Unassembled WGS sequence"/>
</dbReference>
<keyword evidence="2" id="KW-1185">Reference proteome</keyword>
<gene>
    <name evidence="1" type="ORF">B0H17DRAFT_1028498</name>
</gene>
<reference evidence="1" key="1">
    <citation type="submission" date="2023-03" db="EMBL/GenBank/DDBJ databases">
        <title>Massive genome expansion in bonnet fungi (Mycena s.s.) driven by repeated elements and novel gene families across ecological guilds.</title>
        <authorList>
            <consortium name="Lawrence Berkeley National Laboratory"/>
            <person name="Harder C.B."/>
            <person name="Miyauchi S."/>
            <person name="Viragh M."/>
            <person name="Kuo A."/>
            <person name="Thoen E."/>
            <person name="Andreopoulos B."/>
            <person name="Lu D."/>
            <person name="Skrede I."/>
            <person name="Drula E."/>
            <person name="Henrissat B."/>
            <person name="Morin E."/>
            <person name="Kohler A."/>
            <person name="Barry K."/>
            <person name="LaButti K."/>
            <person name="Morin E."/>
            <person name="Salamov A."/>
            <person name="Lipzen A."/>
            <person name="Mereny Z."/>
            <person name="Hegedus B."/>
            <person name="Baldrian P."/>
            <person name="Stursova M."/>
            <person name="Weitz H."/>
            <person name="Taylor A."/>
            <person name="Grigoriev I.V."/>
            <person name="Nagy L.G."/>
            <person name="Martin F."/>
            <person name="Kauserud H."/>
        </authorList>
    </citation>
    <scope>NUCLEOTIDE SEQUENCE</scope>
    <source>
        <strain evidence="1">CBHHK067</strain>
    </source>
</reference>
<comment type="caution">
    <text evidence="1">The sequence shown here is derived from an EMBL/GenBank/DDBJ whole genome shotgun (WGS) entry which is preliminary data.</text>
</comment>
<protein>
    <recommendedName>
        <fullName evidence="3">F-box domain-containing protein</fullName>
    </recommendedName>
</protein>
<evidence type="ECO:0000313" key="2">
    <source>
        <dbReference type="Proteomes" id="UP001221757"/>
    </source>
</evidence>
<sequence length="453" mass="51583">MPLLDLPTELIQLIFLSLLPNADSLDALCLVHRRLLAVARPLTWHELILDGTFGAEKSPREERFLEFVSDDARAAGVRRLVLSGEVLPAGIKLLSKLPNVTHMKILGAWMEPEDWYDGFHMIHGLIGSFPALDAVHLRDCLVEDEDFDEFRDELQHDNDEAGRNAYIPDDEVLSHSLRRILCENVDPAMRKLWLSTPNVEVVEMHVCSAGPVHSYRQAGVHRMLLRDPNFCEKVKRIHVEYCLVPDEQLDDDEDEELEEEEIADAANITNFFRWRAHTLPSLQDLVLEIPFQLAHLQKILPALPELCPNLKRLKFQISPGGCKDFFDLEHVVQNPDRFRLSRAEFRCLEELKLPFSGLRCDLLVALPCMLLNAPKLAHLYLGNPHILGADKFSVSSLVECVDSYAALVPTLQSVSWDRAATFIIKRDGAATRCYKENAREPAWEKQQAFGGWY</sequence>
<organism evidence="1 2">
    <name type="scientific">Mycena rosella</name>
    <name type="common">Pink bonnet</name>
    <name type="synonym">Agaricus rosellus</name>
    <dbReference type="NCBI Taxonomy" id="1033263"/>
    <lineage>
        <taxon>Eukaryota</taxon>
        <taxon>Fungi</taxon>
        <taxon>Dikarya</taxon>
        <taxon>Basidiomycota</taxon>
        <taxon>Agaricomycotina</taxon>
        <taxon>Agaricomycetes</taxon>
        <taxon>Agaricomycetidae</taxon>
        <taxon>Agaricales</taxon>
        <taxon>Marasmiineae</taxon>
        <taxon>Mycenaceae</taxon>
        <taxon>Mycena</taxon>
    </lineage>
</organism>
<evidence type="ECO:0000313" key="1">
    <source>
        <dbReference type="EMBL" id="KAJ7709617.1"/>
    </source>
</evidence>
<name>A0AAD7H199_MYCRO</name>
<dbReference type="EMBL" id="JARKIE010000002">
    <property type="protein sequence ID" value="KAJ7709617.1"/>
    <property type="molecule type" value="Genomic_DNA"/>
</dbReference>
<evidence type="ECO:0008006" key="3">
    <source>
        <dbReference type="Google" id="ProtNLM"/>
    </source>
</evidence>
<dbReference type="AlphaFoldDB" id="A0AAD7H199"/>
<dbReference type="SUPFAM" id="SSF52047">
    <property type="entry name" value="RNI-like"/>
    <property type="match status" value="1"/>
</dbReference>
<accession>A0AAD7H199</accession>
<proteinExistence type="predicted"/>